<keyword evidence="9" id="KW-1185">Reference proteome</keyword>
<keyword evidence="3" id="KW-0509">mRNA transport</keyword>
<dbReference type="EMBL" id="CADEPI010000116">
    <property type="protein sequence ID" value="CAB3375663.1"/>
    <property type="molecule type" value="Genomic_DNA"/>
</dbReference>
<sequence length="656" mass="71942">MSSAGDWGQFQQLQDRFSGLIQSKWTSGGSNNKIRDVADSKRDLLFVWNPKDCNIIVANVALVASTPIGGKTHQILELTSIPDFTVDRLLVNDTCTYLALVGSRMVFIVNLPGRWGTSGLFNAGNDSVLCRSHSVDTSFFIRSQSLEIRDFHWCPSPLPDQLFVILASNNTLRLYRAISPDSVLQKWRVGRTPLNPQSNKHLPLLTCLGETAVSFDFLPQMPLSSLSSGGGKILTAEKSLLFSGTSTPIPKQFSLDGDNEQNSEDLVRPIAVLFGNGDVFIVVPPNYSTDTPSGLNAKLFGPLRIHPSTPDNYGTESCSLLCLPCQPPVLVIASSSGGVIYHSILLQKHQDGSECCDDDDEIQSSCYEPGGEDLGISECQKALYVMEKVALELGLLSTEQEEEQAEDSPFQCRIHLSKDPISPARYFCSHEAGVNIICAPLVTEILRLSAKKASVESVLDILSTNGLESVEQYLLCTQASNQSSSQRVQGLTVLSSQSMALCIVPSGRCALLPLPLALLQSNSAVKDLIDDKSKTREDLASNAFLDQIKRTLSHSSSQPLVMLPPGSTPSYKDLLEILKRSTQTLRTEYLAKHVIVREGLKRKVTILSNTVNVRKMQVMKCEDQTKELAAAMEKTQKTLASKIDRMNGFLKRLVYQ</sequence>
<gene>
    <name evidence="8" type="ORF">CLODIP_2_CD13086</name>
</gene>
<dbReference type="GO" id="GO:0017056">
    <property type="term" value="F:structural constituent of nuclear pore"/>
    <property type="evidence" value="ECO:0007669"/>
    <property type="project" value="InterPro"/>
</dbReference>
<dbReference type="GO" id="GO:0006606">
    <property type="term" value="P:protein import into nucleus"/>
    <property type="evidence" value="ECO:0007669"/>
    <property type="project" value="TreeGrafter"/>
</dbReference>
<reference evidence="8 9" key="1">
    <citation type="submission" date="2020-04" db="EMBL/GenBank/DDBJ databases">
        <authorList>
            <person name="Alioto T."/>
            <person name="Alioto T."/>
            <person name="Gomez Garrido J."/>
        </authorList>
    </citation>
    <scope>NUCLEOTIDE SEQUENCE [LARGE SCALE GENOMIC DNA]</scope>
</reference>
<dbReference type="GO" id="GO:0006406">
    <property type="term" value="P:mRNA export from nucleus"/>
    <property type="evidence" value="ECO:0007669"/>
    <property type="project" value="TreeGrafter"/>
</dbReference>
<dbReference type="Pfam" id="PF10168">
    <property type="entry name" value="Nup88"/>
    <property type="match status" value="1"/>
</dbReference>
<organism evidence="8 9">
    <name type="scientific">Cloeon dipterum</name>
    <dbReference type="NCBI Taxonomy" id="197152"/>
    <lineage>
        <taxon>Eukaryota</taxon>
        <taxon>Metazoa</taxon>
        <taxon>Ecdysozoa</taxon>
        <taxon>Arthropoda</taxon>
        <taxon>Hexapoda</taxon>
        <taxon>Insecta</taxon>
        <taxon>Pterygota</taxon>
        <taxon>Palaeoptera</taxon>
        <taxon>Ephemeroptera</taxon>
        <taxon>Pisciforma</taxon>
        <taxon>Baetidae</taxon>
        <taxon>Cloeon</taxon>
    </lineage>
</organism>
<evidence type="ECO:0000256" key="2">
    <source>
        <dbReference type="ARBA" id="ARBA00022448"/>
    </source>
</evidence>
<dbReference type="PANTHER" id="PTHR13257">
    <property type="entry name" value="NUCLEOPORIN NUP84-RELATED"/>
    <property type="match status" value="1"/>
</dbReference>
<keyword evidence="2" id="KW-0813">Transport</keyword>
<evidence type="ECO:0000256" key="5">
    <source>
        <dbReference type="ARBA" id="ARBA00023010"/>
    </source>
</evidence>
<protein>
    <recommendedName>
        <fullName evidence="10">Nucleoporin Nup88</fullName>
    </recommendedName>
</protein>
<keyword evidence="7" id="KW-0539">Nucleus</keyword>
<evidence type="ECO:0000313" key="8">
    <source>
        <dbReference type="EMBL" id="CAB3375663.1"/>
    </source>
</evidence>
<comment type="subcellular location">
    <subcellularLocation>
        <location evidence="1">Nucleus</location>
        <location evidence="1">Nuclear pore complex</location>
    </subcellularLocation>
</comment>
<evidence type="ECO:0000313" key="9">
    <source>
        <dbReference type="Proteomes" id="UP000494165"/>
    </source>
</evidence>
<dbReference type="GO" id="GO:0005643">
    <property type="term" value="C:nuclear pore"/>
    <property type="evidence" value="ECO:0007669"/>
    <property type="project" value="UniProtKB-SubCell"/>
</dbReference>
<dbReference type="InterPro" id="IPR019321">
    <property type="entry name" value="Nucleoporin_Nup88"/>
</dbReference>
<evidence type="ECO:0008006" key="10">
    <source>
        <dbReference type="Google" id="ProtNLM"/>
    </source>
</evidence>
<dbReference type="InterPro" id="IPR037700">
    <property type="entry name" value="NUP88/NUP82"/>
</dbReference>
<keyword evidence="4" id="KW-0653">Protein transport</keyword>
<keyword evidence="6" id="KW-0906">Nuclear pore complex</keyword>
<proteinExistence type="predicted"/>
<accession>A0A8S1DCW1</accession>
<evidence type="ECO:0000256" key="7">
    <source>
        <dbReference type="ARBA" id="ARBA00023242"/>
    </source>
</evidence>
<evidence type="ECO:0000256" key="3">
    <source>
        <dbReference type="ARBA" id="ARBA00022816"/>
    </source>
</evidence>
<comment type="caution">
    <text evidence="8">The sequence shown here is derived from an EMBL/GenBank/DDBJ whole genome shotgun (WGS) entry which is preliminary data.</text>
</comment>
<dbReference type="GO" id="GO:0000056">
    <property type="term" value="P:ribosomal small subunit export from nucleus"/>
    <property type="evidence" value="ECO:0007669"/>
    <property type="project" value="InterPro"/>
</dbReference>
<dbReference type="PANTHER" id="PTHR13257:SF0">
    <property type="entry name" value="NUCLEAR PORE COMPLEX PROTEIN NUP88"/>
    <property type="match status" value="1"/>
</dbReference>
<evidence type="ECO:0000256" key="6">
    <source>
        <dbReference type="ARBA" id="ARBA00023132"/>
    </source>
</evidence>
<evidence type="ECO:0000256" key="1">
    <source>
        <dbReference type="ARBA" id="ARBA00004567"/>
    </source>
</evidence>
<dbReference type="AlphaFoldDB" id="A0A8S1DCW1"/>
<dbReference type="GO" id="GO:0000055">
    <property type="term" value="P:ribosomal large subunit export from nucleus"/>
    <property type="evidence" value="ECO:0007669"/>
    <property type="project" value="InterPro"/>
</dbReference>
<dbReference type="OrthoDB" id="341482at2759"/>
<dbReference type="Proteomes" id="UP000494165">
    <property type="component" value="Unassembled WGS sequence"/>
</dbReference>
<name>A0A8S1DCW1_9INSE</name>
<evidence type="ECO:0000256" key="4">
    <source>
        <dbReference type="ARBA" id="ARBA00022927"/>
    </source>
</evidence>
<keyword evidence="5" id="KW-0811">Translocation</keyword>